<dbReference type="Proteomes" id="UP000664417">
    <property type="component" value="Unassembled WGS sequence"/>
</dbReference>
<dbReference type="EMBL" id="JAFREP010000049">
    <property type="protein sequence ID" value="MBO1323092.1"/>
    <property type="molecule type" value="Genomic_DNA"/>
</dbReference>
<organism evidence="7 8">
    <name type="scientific">Acanthopleuribacter pedis</name>
    <dbReference type="NCBI Taxonomy" id="442870"/>
    <lineage>
        <taxon>Bacteria</taxon>
        <taxon>Pseudomonadati</taxon>
        <taxon>Acidobacteriota</taxon>
        <taxon>Holophagae</taxon>
        <taxon>Acanthopleuribacterales</taxon>
        <taxon>Acanthopleuribacteraceae</taxon>
        <taxon>Acanthopleuribacter</taxon>
    </lineage>
</organism>
<comment type="similarity">
    <text evidence="2">Belongs to the FPP/GGPP synthase family.</text>
</comment>
<protein>
    <submittedName>
        <fullName evidence="7">Polyprenyl synthetase family protein</fullName>
    </submittedName>
</protein>
<dbReference type="PANTHER" id="PTHR12001">
    <property type="entry name" value="GERANYLGERANYL PYROPHOSPHATE SYNTHASE"/>
    <property type="match status" value="1"/>
</dbReference>
<dbReference type="SUPFAM" id="SSF48576">
    <property type="entry name" value="Terpenoid synthases"/>
    <property type="match status" value="1"/>
</dbReference>
<dbReference type="RefSeq" id="WP_207863064.1">
    <property type="nucleotide sequence ID" value="NZ_JAFREP010000049.1"/>
</dbReference>
<feature type="region of interest" description="Disordered" evidence="6">
    <location>
        <begin position="1"/>
        <end position="27"/>
    </location>
</feature>
<name>A0A8J7QBI4_9BACT</name>
<evidence type="ECO:0000256" key="4">
    <source>
        <dbReference type="ARBA" id="ARBA00022723"/>
    </source>
</evidence>
<evidence type="ECO:0000256" key="3">
    <source>
        <dbReference type="ARBA" id="ARBA00022679"/>
    </source>
</evidence>
<keyword evidence="4" id="KW-0479">Metal-binding</keyword>
<accession>A0A8J7QBI4</accession>
<dbReference type="Gene3D" id="1.10.600.10">
    <property type="entry name" value="Farnesyl Diphosphate Synthase"/>
    <property type="match status" value="1"/>
</dbReference>
<keyword evidence="3" id="KW-0808">Transferase</keyword>
<keyword evidence="5" id="KW-0460">Magnesium</keyword>
<evidence type="ECO:0000256" key="6">
    <source>
        <dbReference type="SAM" id="MobiDB-lite"/>
    </source>
</evidence>
<dbReference type="InterPro" id="IPR002829">
    <property type="entry name" value="DUF116"/>
</dbReference>
<dbReference type="InterPro" id="IPR008949">
    <property type="entry name" value="Isoprenoid_synthase_dom_sf"/>
</dbReference>
<dbReference type="Pfam" id="PF01976">
    <property type="entry name" value="DUF116"/>
    <property type="match status" value="1"/>
</dbReference>
<dbReference type="PANTHER" id="PTHR12001:SF69">
    <property type="entry name" value="ALL TRANS-POLYPRENYL-DIPHOSPHATE SYNTHASE PDSS1"/>
    <property type="match status" value="1"/>
</dbReference>
<evidence type="ECO:0000313" key="7">
    <source>
        <dbReference type="EMBL" id="MBO1323092.1"/>
    </source>
</evidence>
<dbReference type="GO" id="GO:0046872">
    <property type="term" value="F:metal ion binding"/>
    <property type="evidence" value="ECO:0007669"/>
    <property type="project" value="UniProtKB-KW"/>
</dbReference>
<evidence type="ECO:0000256" key="2">
    <source>
        <dbReference type="ARBA" id="ARBA00006706"/>
    </source>
</evidence>
<dbReference type="Pfam" id="PF00348">
    <property type="entry name" value="polyprenyl_synt"/>
    <property type="match status" value="1"/>
</dbReference>
<dbReference type="InterPro" id="IPR000092">
    <property type="entry name" value="Polyprenyl_synt"/>
</dbReference>
<dbReference type="PROSITE" id="PS00444">
    <property type="entry name" value="POLYPRENYL_SYNTHASE_2"/>
    <property type="match status" value="1"/>
</dbReference>
<dbReference type="AlphaFoldDB" id="A0A8J7QBI4"/>
<evidence type="ECO:0000313" key="8">
    <source>
        <dbReference type="Proteomes" id="UP000664417"/>
    </source>
</evidence>
<evidence type="ECO:0000256" key="1">
    <source>
        <dbReference type="ARBA" id="ARBA00001946"/>
    </source>
</evidence>
<dbReference type="InterPro" id="IPR033749">
    <property type="entry name" value="Polyprenyl_synt_CS"/>
</dbReference>
<proteinExistence type="inferred from homology"/>
<gene>
    <name evidence="7" type="ORF">J3U88_31805</name>
</gene>
<dbReference type="GO" id="GO:0008299">
    <property type="term" value="P:isoprenoid biosynthetic process"/>
    <property type="evidence" value="ECO:0007669"/>
    <property type="project" value="InterPro"/>
</dbReference>
<reference evidence="7" key="1">
    <citation type="submission" date="2021-03" db="EMBL/GenBank/DDBJ databases">
        <authorList>
            <person name="Wang G."/>
        </authorList>
    </citation>
    <scope>NUCLEOTIDE SEQUENCE</scope>
    <source>
        <strain evidence="7">KCTC 12899</strain>
    </source>
</reference>
<comment type="cofactor">
    <cofactor evidence="1">
        <name>Mg(2+)</name>
        <dbReference type="ChEBI" id="CHEBI:18420"/>
    </cofactor>
</comment>
<keyword evidence="8" id="KW-1185">Reference proteome</keyword>
<comment type="caution">
    <text evidence="7">The sequence shown here is derived from an EMBL/GenBank/DDBJ whole genome shotgun (WGS) entry which is preliminary data.</text>
</comment>
<dbReference type="GO" id="GO:0004659">
    <property type="term" value="F:prenyltransferase activity"/>
    <property type="evidence" value="ECO:0007669"/>
    <property type="project" value="InterPro"/>
</dbReference>
<evidence type="ECO:0000256" key="5">
    <source>
        <dbReference type="ARBA" id="ARBA00022842"/>
    </source>
</evidence>
<dbReference type="SFLD" id="SFLDS00005">
    <property type="entry name" value="Isoprenoid_Synthase_Type_I"/>
    <property type="match status" value="1"/>
</dbReference>
<sequence>MSTSEFTLPKIITSRPERPAEGNVPPTQELRRQIKDKVRAYVTEKALIPPIPIDDLKVHALELAEREAIPHDFLNFLAVLMNNQSWEETLAKIPFNRRLLLLPKCLRTEAVCPAPFDEFGLLCKQCGQCSLEDLQLEAEKMGYAVLIAEGSALVMAIIETGKIDAIVGVSCLSVLERAFPYMEAAAVPGVAIPLLQGDCLDTNVDLDWVWDAIHLTHDDKTRRLDLEELRREVSTWFREESLETIMGPASGESEQIARTWLRKNGKRWRPFLAACVAKALAEDPEAPLPEGFHKLAVGIECFHKASLIHDDIQDGDAYRYGEQTLHEIYGEAMAINIGDLLIGEGYRLIAECGADPVAVAEMLRIAAVGQRDLCIGQGRELEWLRTPMPLKVNDVLGIFSKKTAPAFEVALRCGAAFAGADAKVHDAMQRYSEALGIAYQVHDDLQDSGSEHEADDIEALRPSVLLAMAHQRAKGPDKKLLTQLWSRQTGDHPNFSKDVARLYEKYEIVDRAQQLENHYRDQAVKSLQTLESINLKGLLRRVLGKIFDDIEIKDWCREYEARNAADREARAPFTV</sequence>